<protein>
    <submittedName>
        <fullName evidence="2">Uncharacterized protein</fullName>
    </submittedName>
</protein>
<keyword evidence="1" id="KW-1133">Transmembrane helix</keyword>
<organism evidence="2 3">
    <name type="scientific">Mesoplasma melaleucae</name>
    <dbReference type="NCBI Taxonomy" id="81459"/>
    <lineage>
        <taxon>Bacteria</taxon>
        <taxon>Bacillati</taxon>
        <taxon>Mycoplasmatota</taxon>
        <taxon>Mollicutes</taxon>
        <taxon>Entomoplasmatales</taxon>
        <taxon>Entomoplasmataceae</taxon>
        <taxon>Mesoplasma</taxon>
    </lineage>
</organism>
<evidence type="ECO:0000313" key="3">
    <source>
        <dbReference type="Proteomes" id="UP000231896"/>
    </source>
</evidence>
<feature type="transmembrane region" description="Helical" evidence="1">
    <location>
        <begin position="111"/>
        <end position="132"/>
    </location>
</feature>
<feature type="transmembrane region" description="Helical" evidence="1">
    <location>
        <begin position="27"/>
        <end position="54"/>
    </location>
</feature>
<dbReference type="EMBL" id="CP024964">
    <property type="protein sequence ID" value="ATZ17928.1"/>
    <property type="molecule type" value="Genomic_DNA"/>
</dbReference>
<dbReference type="AlphaFoldDB" id="A0A2K8NXL4"/>
<keyword evidence="1" id="KW-0472">Membrane</keyword>
<keyword evidence="3" id="KW-1185">Reference proteome</keyword>
<sequence>MNILHFLLGWISGKPFSRDKKLEITPVAFVLTILTILYCGITSVPIYFITIYLLDQPLAEEANNIIIIKYFMLLIWVLLGIVLLFSYFKFLMSLLKLYASEDKNAKKWKDLIKSSGITLFWILFYLLLAFLLKQVQIQLVNINSNF</sequence>
<dbReference type="Proteomes" id="UP000231896">
    <property type="component" value="Chromosome"/>
</dbReference>
<feature type="transmembrane region" description="Helical" evidence="1">
    <location>
        <begin position="66"/>
        <end position="90"/>
    </location>
</feature>
<evidence type="ECO:0000256" key="1">
    <source>
        <dbReference type="SAM" id="Phobius"/>
    </source>
</evidence>
<proteinExistence type="predicted"/>
<reference evidence="2 3" key="1">
    <citation type="submission" date="2017-11" db="EMBL/GenBank/DDBJ databases">
        <title>Genome sequence of Entomoplasma melaleucae M1 (ATCC 49191).</title>
        <authorList>
            <person name="Lo W.-S."/>
            <person name="Gasparich G.E."/>
            <person name="Kuo C.-H."/>
        </authorList>
    </citation>
    <scope>NUCLEOTIDE SEQUENCE [LARGE SCALE GENOMIC DNA]</scope>
    <source>
        <strain evidence="2 3">M1</strain>
    </source>
</reference>
<dbReference type="KEGG" id="eml:EMELA_v1c03660"/>
<dbReference type="RefSeq" id="WP_100608969.1">
    <property type="nucleotide sequence ID" value="NZ_CP024964.1"/>
</dbReference>
<name>A0A2K8NXL4_9MOLU</name>
<evidence type="ECO:0000313" key="2">
    <source>
        <dbReference type="EMBL" id="ATZ17928.1"/>
    </source>
</evidence>
<keyword evidence="1" id="KW-0812">Transmembrane</keyword>
<accession>A0A2K8NXL4</accession>
<gene>
    <name evidence="2" type="ORF">EMELA_v1c03660</name>
</gene>